<reference evidence="3" key="1">
    <citation type="journal article" date="2019" name="Int. J. Syst. Evol. Microbiol.">
        <title>The Global Catalogue of Microorganisms (GCM) 10K type strain sequencing project: providing services to taxonomists for standard genome sequencing and annotation.</title>
        <authorList>
            <consortium name="The Broad Institute Genomics Platform"/>
            <consortium name="The Broad Institute Genome Sequencing Center for Infectious Disease"/>
            <person name="Wu L."/>
            <person name="Ma J."/>
        </authorList>
    </citation>
    <scope>NUCLEOTIDE SEQUENCE [LARGE SCALE GENOMIC DNA]</scope>
    <source>
        <strain evidence="3">JCM 31405</strain>
    </source>
</reference>
<dbReference type="RefSeq" id="WP_189074991.1">
    <property type="nucleotide sequence ID" value="NZ_BMQN01000031.1"/>
</dbReference>
<feature type="coiled-coil region" evidence="1">
    <location>
        <begin position="10"/>
        <end position="44"/>
    </location>
</feature>
<evidence type="ECO:0000256" key="1">
    <source>
        <dbReference type="SAM" id="Coils"/>
    </source>
</evidence>
<accession>A0ABQ2S9F9</accession>
<comment type="caution">
    <text evidence="2">The sequence shown here is derived from an EMBL/GenBank/DDBJ whole genome shotgun (WGS) entry which is preliminary data.</text>
</comment>
<proteinExistence type="predicted"/>
<gene>
    <name evidence="2" type="ORF">GCM10008960_41070</name>
</gene>
<protein>
    <recommendedName>
        <fullName evidence="4">Chromosome segregation ATPase</fullName>
    </recommendedName>
</protein>
<sequence length="239" mass="27762">MIEYDHQAFAKAAEEDLASLKADAEELQRRHSEKTRQLEALQKAPKKDFTKIVELEGQRQAIAKLLEEQHFSVQHAEGVLADIQRRGLEAKRWEVIDSTAHEIGVVHAEYHQLFSELKTQVQSMFERLTELDKRWLLLRQTWRTEAAHLGYYLANNVQGQERANVFFHEADSLKINTDLLRLSRPHMDPLPGGRYENSLLPFGSPRTYEQLVHNFLLNAYESTFRVRLGQPGALEEFKE</sequence>
<evidence type="ECO:0000313" key="3">
    <source>
        <dbReference type="Proteomes" id="UP000644548"/>
    </source>
</evidence>
<keyword evidence="1" id="KW-0175">Coiled coil</keyword>
<organism evidence="2 3">
    <name type="scientific">Deinococcus sedimenti</name>
    <dbReference type="NCBI Taxonomy" id="1867090"/>
    <lineage>
        <taxon>Bacteria</taxon>
        <taxon>Thermotogati</taxon>
        <taxon>Deinococcota</taxon>
        <taxon>Deinococci</taxon>
        <taxon>Deinococcales</taxon>
        <taxon>Deinococcaceae</taxon>
        <taxon>Deinococcus</taxon>
    </lineage>
</organism>
<name>A0ABQ2S9F9_9DEIO</name>
<dbReference type="Proteomes" id="UP000644548">
    <property type="component" value="Unassembled WGS sequence"/>
</dbReference>
<evidence type="ECO:0008006" key="4">
    <source>
        <dbReference type="Google" id="ProtNLM"/>
    </source>
</evidence>
<keyword evidence="3" id="KW-1185">Reference proteome</keyword>
<evidence type="ECO:0000313" key="2">
    <source>
        <dbReference type="EMBL" id="GGS10833.1"/>
    </source>
</evidence>
<dbReference type="EMBL" id="BMQN01000031">
    <property type="protein sequence ID" value="GGS10833.1"/>
    <property type="molecule type" value="Genomic_DNA"/>
</dbReference>